<dbReference type="PANTHER" id="PTHR33545">
    <property type="entry name" value="UPF0750 MEMBRANE PROTEIN YITT-RELATED"/>
    <property type="match status" value="1"/>
</dbReference>
<evidence type="ECO:0000256" key="5">
    <source>
        <dbReference type="ARBA" id="ARBA00023136"/>
    </source>
</evidence>
<protein>
    <submittedName>
        <fullName evidence="8">YitT family protein</fullName>
    </submittedName>
</protein>
<feature type="transmembrane region" description="Helical" evidence="6">
    <location>
        <begin position="7"/>
        <end position="30"/>
    </location>
</feature>
<comment type="caution">
    <text evidence="8">The sequence shown here is derived from an EMBL/GenBank/DDBJ whole genome shotgun (WGS) entry which is preliminary data.</text>
</comment>
<evidence type="ECO:0000313" key="8">
    <source>
        <dbReference type="EMBL" id="TDL94282.1"/>
    </source>
</evidence>
<keyword evidence="2" id="KW-1003">Cell membrane</keyword>
<dbReference type="EMBL" id="SCWA01000018">
    <property type="protein sequence ID" value="TDL94282.1"/>
    <property type="molecule type" value="Genomic_DNA"/>
</dbReference>
<dbReference type="RefSeq" id="WP_133432549.1">
    <property type="nucleotide sequence ID" value="NZ_SCWA01000018.1"/>
</dbReference>
<dbReference type="CDD" id="cd16380">
    <property type="entry name" value="YitT_C"/>
    <property type="match status" value="1"/>
</dbReference>
<feature type="transmembrane region" description="Helical" evidence="6">
    <location>
        <begin position="77"/>
        <end position="98"/>
    </location>
</feature>
<feature type="transmembrane region" description="Helical" evidence="6">
    <location>
        <begin position="144"/>
        <end position="168"/>
    </location>
</feature>
<keyword evidence="3 6" id="KW-0812">Transmembrane</keyword>
<sequence>MRIQDHFIFKLLVTIIGSFIIAISFNLFLLPHNVLSSGLSGVALLVHILTSLDTGLVNLLINLPLVILGFLKLPRQVMIQTILSVGFISFFLSIIPVTQISSEPLIDVIFGGMLCGLGVGVILKYSGTTGGMDIIAMIISQHSNISIGVVMTALNGIIVLCSGFFLGWSNALTTLLSIYITGKTVDTIFTSHIKLTINIVTTKGEAVRQALIASIRRGMTITDTYGGYTQKPAQMIMMVLTRYELQDAIRVAKEADPNCFINVHETTEVHGHFAKPGTRG</sequence>
<evidence type="ECO:0000256" key="6">
    <source>
        <dbReference type="SAM" id="Phobius"/>
    </source>
</evidence>
<dbReference type="Proteomes" id="UP000295310">
    <property type="component" value="Unassembled WGS sequence"/>
</dbReference>
<dbReference type="PANTHER" id="PTHR33545:SF5">
    <property type="entry name" value="UPF0750 MEMBRANE PROTEIN YITT"/>
    <property type="match status" value="1"/>
</dbReference>
<accession>A0A4R6BBD1</accession>
<feature type="transmembrane region" description="Helical" evidence="6">
    <location>
        <begin position="104"/>
        <end position="123"/>
    </location>
</feature>
<dbReference type="InterPro" id="IPR019264">
    <property type="entry name" value="DUF2179"/>
</dbReference>
<organism evidence="8 9">
    <name type="scientific">Macrococcus brunensis</name>
    <dbReference type="NCBI Taxonomy" id="198483"/>
    <lineage>
        <taxon>Bacteria</taxon>
        <taxon>Bacillati</taxon>
        <taxon>Bacillota</taxon>
        <taxon>Bacilli</taxon>
        <taxon>Bacillales</taxon>
        <taxon>Staphylococcaceae</taxon>
        <taxon>Macrococcus</taxon>
    </lineage>
</organism>
<dbReference type="Gene3D" id="3.30.70.120">
    <property type="match status" value="1"/>
</dbReference>
<name>A0A4R6BBD1_9STAP</name>
<evidence type="ECO:0000256" key="2">
    <source>
        <dbReference type="ARBA" id="ARBA00022475"/>
    </source>
</evidence>
<dbReference type="Pfam" id="PF10035">
    <property type="entry name" value="DUF2179"/>
    <property type="match status" value="1"/>
</dbReference>
<keyword evidence="5 6" id="KW-0472">Membrane</keyword>
<evidence type="ECO:0000256" key="3">
    <source>
        <dbReference type="ARBA" id="ARBA00022692"/>
    </source>
</evidence>
<comment type="subcellular location">
    <subcellularLocation>
        <location evidence="1">Cell membrane</location>
        <topology evidence="1">Multi-pass membrane protein</topology>
    </subcellularLocation>
</comment>
<dbReference type="Pfam" id="PF02588">
    <property type="entry name" value="YitT_membrane"/>
    <property type="match status" value="1"/>
</dbReference>
<evidence type="ECO:0000259" key="7">
    <source>
        <dbReference type="Pfam" id="PF10035"/>
    </source>
</evidence>
<keyword evidence="9" id="KW-1185">Reference proteome</keyword>
<gene>
    <name evidence="8" type="ORF">ERX27_09225</name>
</gene>
<dbReference type="PIRSF" id="PIRSF006483">
    <property type="entry name" value="Membrane_protein_YitT"/>
    <property type="match status" value="1"/>
</dbReference>
<keyword evidence="4 6" id="KW-1133">Transmembrane helix</keyword>
<dbReference type="AlphaFoldDB" id="A0A4R6BBD1"/>
<dbReference type="InterPro" id="IPR003740">
    <property type="entry name" value="YitT"/>
</dbReference>
<dbReference type="InterPro" id="IPR051461">
    <property type="entry name" value="UPF0750_membrane"/>
</dbReference>
<dbReference type="InterPro" id="IPR015867">
    <property type="entry name" value="N-reg_PII/ATP_PRibTrfase_C"/>
</dbReference>
<evidence type="ECO:0000256" key="4">
    <source>
        <dbReference type="ARBA" id="ARBA00022989"/>
    </source>
</evidence>
<dbReference type="OrthoDB" id="2417289at2"/>
<dbReference type="GO" id="GO:0005886">
    <property type="term" value="C:plasma membrane"/>
    <property type="evidence" value="ECO:0007669"/>
    <property type="project" value="UniProtKB-SubCell"/>
</dbReference>
<feature type="domain" description="DUF2179" evidence="7">
    <location>
        <begin position="217"/>
        <end position="271"/>
    </location>
</feature>
<evidence type="ECO:0000256" key="1">
    <source>
        <dbReference type="ARBA" id="ARBA00004651"/>
    </source>
</evidence>
<reference evidence="8 9" key="1">
    <citation type="submission" date="2019-01" db="EMBL/GenBank/DDBJ databases">
        <title>Draft genome sequences of the type strains of six Macrococcus species.</title>
        <authorList>
            <person name="Mazhar S."/>
            <person name="Altermann E."/>
            <person name="Hill C."/>
            <person name="Mcauliffe O."/>
        </authorList>
    </citation>
    <scope>NUCLEOTIDE SEQUENCE [LARGE SCALE GENOMIC DNA]</scope>
    <source>
        <strain evidence="8 9">CCM4811</strain>
    </source>
</reference>
<proteinExistence type="predicted"/>
<feature type="transmembrane region" description="Helical" evidence="6">
    <location>
        <begin position="42"/>
        <end position="70"/>
    </location>
</feature>
<evidence type="ECO:0000313" key="9">
    <source>
        <dbReference type="Proteomes" id="UP000295310"/>
    </source>
</evidence>